<accession>A0A1G9N3E9</accession>
<keyword evidence="4 11" id="KW-0312">Gluconeogenesis</keyword>
<gene>
    <name evidence="13" type="ORF">SAMN04488692_10992</name>
</gene>
<feature type="domain" description="Serine dehydratase-like alpha subunit" evidence="12">
    <location>
        <begin position="16"/>
        <end position="273"/>
    </location>
</feature>
<comment type="similarity">
    <text evidence="3 11">Belongs to the iron-sulfur dependent L-serine dehydratase family.</text>
</comment>
<dbReference type="InterPro" id="IPR051318">
    <property type="entry name" value="Fe-S_L-Ser"/>
</dbReference>
<evidence type="ECO:0000256" key="7">
    <source>
        <dbReference type="ARBA" id="ARBA00023004"/>
    </source>
</evidence>
<organism evidence="13 14">
    <name type="scientific">Halarsenatibacter silvermanii</name>
    <dbReference type="NCBI Taxonomy" id="321763"/>
    <lineage>
        <taxon>Bacteria</taxon>
        <taxon>Bacillati</taxon>
        <taxon>Bacillota</taxon>
        <taxon>Clostridia</taxon>
        <taxon>Halanaerobiales</taxon>
        <taxon>Halarsenatibacteraceae</taxon>
        <taxon>Halarsenatibacter</taxon>
    </lineage>
</organism>
<reference evidence="13 14" key="1">
    <citation type="submission" date="2016-10" db="EMBL/GenBank/DDBJ databases">
        <authorList>
            <person name="de Groot N.N."/>
        </authorList>
    </citation>
    <scope>NUCLEOTIDE SEQUENCE [LARGE SCALE GENOMIC DNA]</scope>
    <source>
        <strain evidence="13 14">SLAS-1</strain>
    </source>
</reference>
<evidence type="ECO:0000256" key="5">
    <source>
        <dbReference type="ARBA" id="ARBA00022485"/>
    </source>
</evidence>
<dbReference type="GO" id="GO:0003941">
    <property type="term" value="F:L-serine ammonia-lyase activity"/>
    <property type="evidence" value="ECO:0007669"/>
    <property type="project" value="UniProtKB-UniRule"/>
</dbReference>
<evidence type="ECO:0000256" key="1">
    <source>
        <dbReference type="ARBA" id="ARBA00001966"/>
    </source>
</evidence>
<keyword evidence="14" id="KW-1185">Reference proteome</keyword>
<keyword evidence="7 11" id="KW-0408">Iron</keyword>
<dbReference type="EC" id="4.3.1.17" evidence="11"/>
<dbReference type="Proteomes" id="UP000199476">
    <property type="component" value="Unassembled WGS sequence"/>
</dbReference>
<evidence type="ECO:0000313" key="14">
    <source>
        <dbReference type="Proteomes" id="UP000199476"/>
    </source>
</evidence>
<comment type="pathway">
    <text evidence="2">Carbohydrate biosynthesis; gluconeogenesis.</text>
</comment>
<keyword evidence="5 11" id="KW-0004">4Fe-4S</keyword>
<comment type="catalytic activity">
    <reaction evidence="10 11">
        <text>L-serine = pyruvate + NH4(+)</text>
        <dbReference type="Rhea" id="RHEA:19169"/>
        <dbReference type="ChEBI" id="CHEBI:15361"/>
        <dbReference type="ChEBI" id="CHEBI:28938"/>
        <dbReference type="ChEBI" id="CHEBI:33384"/>
        <dbReference type="EC" id="4.3.1.17"/>
    </reaction>
</comment>
<keyword evidence="8 11" id="KW-0411">Iron-sulfur</keyword>
<dbReference type="PANTHER" id="PTHR30182">
    <property type="entry name" value="L-SERINE DEHYDRATASE"/>
    <property type="match status" value="1"/>
</dbReference>
<evidence type="ECO:0000256" key="4">
    <source>
        <dbReference type="ARBA" id="ARBA00022432"/>
    </source>
</evidence>
<dbReference type="GO" id="GO:0051539">
    <property type="term" value="F:4 iron, 4 sulfur cluster binding"/>
    <property type="evidence" value="ECO:0007669"/>
    <property type="project" value="UniProtKB-UniRule"/>
</dbReference>
<evidence type="ECO:0000259" key="12">
    <source>
        <dbReference type="Pfam" id="PF03313"/>
    </source>
</evidence>
<keyword evidence="6 11" id="KW-0479">Metal-binding</keyword>
<keyword evidence="9 11" id="KW-0456">Lyase</keyword>
<evidence type="ECO:0000256" key="2">
    <source>
        <dbReference type="ARBA" id="ARBA00004742"/>
    </source>
</evidence>
<dbReference type="GO" id="GO:0046872">
    <property type="term" value="F:metal ion binding"/>
    <property type="evidence" value="ECO:0007669"/>
    <property type="project" value="UniProtKB-KW"/>
</dbReference>
<name>A0A1G9N3E9_9FIRM</name>
<evidence type="ECO:0000256" key="10">
    <source>
        <dbReference type="ARBA" id="ARBA00049406"/>
    </source>
</evidence>
<evidence type="ECO:0000256" key="9">
    <source>
        <dbReference type="ARBA" id="ARBA00023239"/>
    </source>
</evidence>
<protein>
    <recommendedName>
        <fullName evidence="11">L-serine dehydratase</fullName>
        <ecNumber evidence="11">4.3.1.17</ecNumber>
    </recommendedName>
</protein>
<dbReference type="InterPro" id="IPR004642">
    <property type="entry name" value="Ser_deHydtase_asu"/>
</dbReference>
<dbReference type="AlphaFoldDB" id="A0A1G9N3E9"/>
<proteinExistence type="inferred from homology"/>
<dbReference type="NCBIfam" id="TIGR00718">
    <property type="entry name" value="sda_alpha"/>
    <property type="match status" value="1"/>
</dbReference>
<dbReference type="OrthoDB" id="9805537at2"/>
<dbReference type="GO" id="GO:0006094">
    <property type="term" value="P:gluconeogenesis"/>
    <property type="evidence" value="ECO:0007669"/>
    <property type="project" value="UniProtKB-KW"/>
</dbReference>
<dbReference type="InterPro" id="IPR005130">
    <property type="entry name" value="Ser_deHydtase-like_asu"/>
</dbReference>
<dbReference type="STRING" id="321763.SAMN04488692_10992"/>
<evidence type="ECO:0000256" key="11">
    <source>
        <dbReference type="RuleBase" id="RU366059"/>
    </source>
</evidence>
<dbReference type="Pfam" id="PF03313">
    <property type="entry name" value="SDH_alpha"/>
    <property type="match status" value="1"/>
</dbReference>
<evidence type="ECO:0000256" key="6">
    <source>
        <dbReference type="ARBA" id="ARBA00022723"/>
    </source>
</evidence>
<evidence type="ECO:0000256" key="8">
    <source>
        <dbReference type="ARBA" id="ARBA00023014"/>
    </source>
</evidence>
<dbReference type="PANTHER" id="PTHR30182:SF1">
    <property type="entry name" value="L-SERINE DEHYDRATASE 1"/>
    <property type="match status" value="1"/>
</dbReference>
<evidence type="ECO:0000256" key="3">
    <source>
        <dbReference type="ARBA" id="ARBA00008636"/>
    </source>
</evidence>
<evidence type="ECO:0000313" key="13">
    <source>
        <dbReference type="EMBL" id="SDL80904.1"/>
    </source>
</evidence>
<sequence length="289" mass="29905">MIYSTFSQFLAAAENENKELWEVVLAREIEEEDTDREKVFEKLESRLNVMEQAIETGIENTLDSQGGLVDGEAARLAASGDELGMELFKNVNIYALATAEVNASMGKIIAAPTAGASGVVPAVILALAGEKDIARDRQQKALLTAAGLGEIAARKATVSGAAGGCQAECGVAAGMAAGAGSEMLGGRPKVALNAFTLALKNLLGLACDPVGGLVEVPCVKRNATSASCALSAILLAMSGIESTIPADEVVKAMREIGDLMPSCLKETAEGGLANTETARKFEKSLESNK</sequence>
<dbReference type="RefSeq" id="WP_089759880.1">
    <property type="nucleotide sequence ID" value="NZ_FNGO01000009.1"/>
</dbReference>
<dbReference type="EMBL" id="FNGO01000009">
    <property type="protein sequence ID" value="SDL80904.1"/>
    <property type="molecule type" value="Genomic_DNA"/>
</dbReference>
<comment type="cofactor">
    <cofactor evidence="1 11">
        <name>[4Fe-4S] cluster</name>
        <dbReference type="ChEBI" id="CHEBI:49883"/>
    </cofactor>
</comment>